<keyword evidence="4" id="KW-1185">Reference proteome</keyword>
<reference evidence="3" key="1">
    <citation type="submission" date="2020-03" db="EMBL/GenBank/DDBJ databases">
        <authorList>
            <person name="Chebbi M.A."/>
            <person name="Drezen J.M."/>
        </authorList>
    </citation>
    <scope>NUCLEOTIDE SEQUENCE</scope>
    <source>
        <tissue evidence="3">Whole body</tissue>
    </source>
</reference>
<name>A0A8J5V5I8_9HYME</name>
<dbReference type="InterPro" id="IPR019183">
    <property type="entry name" value="NAA25_NatB_aux_su"/>
</dbReference>
<dbReference type="PANTHER" id="PTHR22767:SF3">
    <property type="entry name" value="N-ALPHA-ACETYLTRANSFERASE 25, NATB AUXILIARY SUBUNIT"/>
    <property type="match status" value="1"/>
</dbReference>
<reference evidence="3" key="2">
    <citation type="submission" date="2021-04" db="EMBL/GenBank/DDBJ databases">
        <title>Genome-wide patterns of bracovirus chromosomal integration into multiple host tissues during parasitism.</title>
        <authorList>
            <person name="Chebbi M.A.C."/>
        </authorList>
    </citation>
    <scope>NUCLEOTIDE SEQUENCE</scope>
    <source>
        <tissue evidence="3">Whole body</tissue>
    </source>
</reference>
<dbReference type="PANTHER" id="PTHR22767">
    <property type="entry name" value="N-TERMINAL ACETYLTRANSFERASE-RELATED"/>
    <property type="match status" value="1"/>
</dbReference>
<comment type="caution">
    <text evidence="3">The sequence shown here is derived from an EMBL/GenBank/DDBJ whole genome shotgun (WGS) entry which is preliminary data.</text>
</comment>
<dbReference type="Pfam" id="PF09797">
    <property type="entry name" value="NatB_MDM20"/>
    <property type="match status" value="1"/>
</dbReference>
<proteinExistence type="inferred from homology"/>
<evidence type="ECO:0008006" key="5">
    <source>
        <dbReference type="Google" id="ProtNLM"/>
    </source>
</evidence>
<sequence length="905" mass="103555">MASKAHVNNAVNERRLRPIYDWLDNGNNKKALQEADKVLKKQPDNQCARVLKALALLRLGKEDKCQDIMDKVRSEVPCDDSTLQAMSICYKEIHQPDKIREVYEAAAKADPNNEDLLTHLFMSYVRLGDFKKQQQTALALYKLKPKNPYYFWAVMSVVMQAIQAEDALAKNIILPLAERMVLKLVNEGKLEAEQEVQLYSMILELQGKNEQILDVLSGPLAARLSGVPQRKAALLIQLQRYEEATTAFKELINEDNDNWSHYLSYLTAALEHQQPSECLEFLDSIAETCGKKARAPHLARFELLKRVGSSNVALRAIMEPVKLMRLYFEQFGNKGCTVGDLRLYLNLLTFEEQSQLLESMNEDIGIAEDSAPTKKDLMLRHIHFEQLRRACGMHHSPILDIEKRQKLVNRLRDLYEKGNELCINDERLPTDFAPFDSYALLAAHLLIQMWYESYEASHLYKAMALLERALSISVANFHLKIILIRVYLEAGLIGAADHVFSLLDAKQIQLVSLSYLYVPLLAPLGHLSSASNALDQAVKFFVANYKHSADRLTFAYKYGSFAKIQEFVDLRERLDNSLHFATSTVDKMLLELSWCDSAKSLSRALVSMRVLPHEDSIRWELLRDNRDLEVVVGWEPSTDDKDPRKHEETRACMLQLLAARNLILRIIAATAEEQDCSLLLAKLSHELETLNNERIPKCLEKFMTADRRVRVESILVPIDAVERLRESYDSQQLMVIARLADSFSQFSRPDSQCIEIIRNTHCLKTLPIPTTDEPVSYKDFLLRAATCGETLSFLGIMCASYINQAYPQITNKKNRKKTNKEVESSLTADDIECWTEISDLFMKRTEKLENVLSEFEKRSLNTGLDTKEKAAAIVAERVQESIHRSCWMLRSRLQLTTKLLNNFRS</sequence>
<gene>
    <name evidence="3" type="ORF">G9C98_007430</name>
</gene>
<accession>A0A8J5V5I8</accession>
<evidence type="ECO:0000313" key="4">
    <source>
        <dbReference type="Proteomes" id="UP000729913"/>
    </source>
</evidence>
<dbReference type="AlphaFoldDB" id="A0A8J5V5I8"/>
<dbReference type="EMBL" id="JAAOIC020000067">
    <property type="protein sequence ID" value="KAG8034354.1"/>
    <property type="molecule type" value="Genomic_DNA"/>
</dbReference>
<dbReference type="GO" id="GO:0031416">
    <property type="term" value="C:NatB complex"/>
    <property type="evidence" value="ECO:0007669"/>
    <property type="project" value="TreeGrafter"/>
</dbReference>
<evidence type="ECO:0000313" key="3">
    <source>
        <dbReference type="EMBL" id="KAG8034354.1"/>
    </source>
</evidence>
<keyword evidence="2" id="KW-0802">TPR repeat</keyword>
<dbReference type="OrthoDB" id="1874341at2759"/>
<protein>
    <recommendedName>
        <fullName evidence="5">N-terminal acetyltransferase B complex subunit NAA25 homolog</fullName>
    </recommendedName>
</protein>
<evidence type="ECO:0000256" key="2">
    <source>
        <dbReference type="ARBA" id="ARBA00022803"/>
    </source>
</evidence>
<comment type="similarity">
    <text evidence="1">Belongs to the MDM20/NAA25 family.</text>
</comment>
<organism evidence="3 4">
    <name type="scientific">Cotesia typhae</name>
    <dbReference type="NCBI Taxonomy" id="2053667"/>
    <lineage>
        <taxon>Eukaryota</taxon>
        <taxon>Metazoa</taxon>
        <taxon>Ecdysozoa</taxon>
        <taxon>Arthropoda</taxon>
        <taxon>Hexapoda</taxon>
        <taxon>Insecta</taxon>
        <taxon>Pterygota</taxon>
        <taxon>Neoptera</taxon>
        <taxon>Endopterygota</taxon>
        <taxon>Hymenoptera</taxon>
        <taxon>Apocrita</taxon>
        <taxon>Ichneumonoidea</taxon>
        <taxon>Braconidae</taxon>
        <taxon>Microgastrinae</taxon>
        <taxon>Cotesia</taxon>
    </lineage>
</organism>
<evidence type="ECO:0000256" key="1">
    <source>
        <dbReference type="ARBA" id="ARBA00006298"/>
    </source>
</evidence>
<dbReference type="Proteomes" id="UP000729913">
    <property type="component" value="Unassembled WGS sequence"/>
</dbReference>